<dbReference type="SUPFAM" id="SSF52172">
    <property type="entry name" value="CheY-like"/>
    <property type="match status" value="2"/>
</dbReference>
<keyword evidence="7" id="KW-0902">Two-component regulatory system</keyword>
<dbReference type="InterPro" id="IPR003660">
    <property type="entry name" value="HAMP_dom"/>
</dbReference>
<dbReference type="PRINTS" id="PR00344">
    <property type="entry name" value="BCTRLSENSOR"/>
</dbReference>
<dbReference type="InterPro" id="IPR036097">
    <property type="entry name" value="HisK_dim/P_sf"/>
</dbReference>
<proteinExistence type="predicted"/>
<evidence type="ECO:0000256" key="7">
    <source>
        <dbReference type="ARBA" id="ARBA00023012"/>
    </source>
</evidence>
<dbReference type="Gene3D" id="1.10.287.130">
    <property type="match status" value="1"/>
</dbReference>
<dbReference type="EC" id="2.7.13.3" evidence="3"/>
<feature type="domain" description="PAS" evidence="13">
    <location>
        <begin position="253"/>
        <end position="298"/>
    </location>
</feature>
<dbReference type="NCBIfam" id="TIGR00229">
    <property type="entry name" value="sensory_box"/>
    <property type="match status" value="1"/>
</dbReference>
<evidence type="ECO:0000313" key="16">
    <source>
        <dbReference type="Proteomes" id="UP000681075"/>
    </source>
</evidence>
<dbReference type="Pfam" id="PF02518">
    <property type="entry name" value="HATPase_c"/>
    <property type="match status" value="1"/>
</dbReference>
<dbReference type="InterPro" id="IPR007891">
    <property type="entry name" value="CHASE3"/>
</dbReference>
<dbReference type="EMBL" id="BOPV01000001">
    <property type="protein sequence ID" value="GIL40622.1"/>
    <property type="molecule type" value="Genomic_DNA"/>
</dbReference>
<evidence type="ECO:0000259" key="14">
    <source>
        <dbReference type="PROSITE" id="PS50885"/>
    </source>
</evidence>
<keyword evidence="10" id="KW-1133">Transmembrane helix</keyword>
<name>A0A8S8XF50_9PROT</name>
<dbReference type="CDD" id="cd00156">
    <property type="entry name" value="REC"/>
    <property type="match status" value="1"/>
</dbReference>
<dbReference type="CDD" id="cd06225">
    <property type="entry name" value="HAMP"/>
    <property type="match status" value="1"/>
</dbReference>
<dbReference type="InterPro" id="IPR013656">
    <property type="entry name" value="PAS_4"/>
</dbReference>
<feature type="domain" description="Response regulatory" evidence="12">
    <location>
        <begin position="610"/>
        <end position="727"/>
    </location>
</feature>
<keyword evidence="4 9" id="KW-0597">Phosphoprotein</keyword>
<dbReference type="SMART" id="SM00387">
    <property type="entry name" value="HATPase_c"/>
    <property type="match status" value="1"/>
</dbReference>
<comment type="caution">
    <text evidence="15">The sequence shown here is derived from an EMBL/GenBank/DDBJ whole genome shotgun (WGS) entry which is preliminary data.</text>
</comment>
<evidence type="ECO:0000256" key="1">
    <source>
        <dbReference type="ARBA" id="ARBA00000085"/>
    </source>
</evidence>
<dbReference type="CDD" id="cd00082">
    <property type="entry name" value="HisKA"/>
    <property type="match status" value="1"/>
</dbReference>
<dbReference type="PANTHER" id="PTHR43047">
    <property type="entry name" value="TWO-COMPONENT HISTIDINE PROTEIN KINASE"/>
    <property type="match status" value="1"/>
</dbReference>
<dbReference type="InterPro" id="IPR035965">
    <property type="entry name" value="PAS-like_dom_sf"/>
</dbReference>
<dbReference type="GO" id="GO:0009927">
    <property type="term" value="F:histidine phosphotransfer kinase activity"/>
    <property type="evidence" value="ECO:0007669"/>
    <property type="project" value="TreeGrafter"/>
</dbReference>
<dbReference type="InterPro" id="IPR000014">
    <property type="entry name" value="PAS"/>
</dbReference>
<evidence type="ECO:0000256" key="4">
    <source>
        <dbReference type="ARBA" id="ARBA00022553"/>
    </source>
</evidence>
<feature type="modified residue" description="4-aspartylphosphate" evidence="9">
    <location>
        <position position="659"/>
    </location>
</feature>
<evidence type="ECO:0000256" key="8">
    <source>
        <dbReference type="ARBA" id="ARBA00023136"/>
    </source>
</evidence>
<dbReference type="PROSITE" id="PS50112">
    <property type="entry name" value="PAS"/>
    <property type="match status" value="1"/>
</dbReference>
<feature type="domain" description="HAMP" evidence="14">
    <location>
        <begin position="196"/>
        <end position="248"/>
    </location>
</feature>
<dbReference type="CDD" id="cd00130">
    <property type="entry name" value="PAS"/>
    <property type="match status" value="1"/>
</dbReference>
<dbReference type="PANTHER" id="PTHR43047:SF72">
    <property type="entry name" value="OSMOSENSING HISTIDINE PROTEIN KINASE SLN1"/>
    <property type="match status" value="1"/>
</dbReference>
<evidence type="ECO:0000259" key="13">
    <source>
        <dbReference type="PROSITE" id="PS50112"/>
    </source>
</evidence>
<evidence type="ECO:0000256" key="6">
    <source>
        <dbReference type="ARBA" id="ARBA00022777"/>
    </source>
</evidence>
<feature type="modified residue" description="4-aspartylphosphate" evidence="9">
    <location>
        <position position="782"/>
    </location>
</feature>
<dbReference type="SUPFAM" id="SSF55785">
    <property type="entry name" value="PYP-like sensor domain (PAS domain)"/>
    <property type="match status" value="1"/>
</dbReference>
<evidence type="ECO:0000256" key="9">
    <source>
        <dbReference type="PROSITE-ProRule" id="PRU00169"/>
    </source>
</evidence>
<evidence type="ECO:0000256" key="10">
    <source>
        <dbReference type="SAM" id="Phobius"/>
    </source>
</evidence>
<evidence type="ECO:0000256" key="2">
    <source>
        <dbReference type="ARBA" id="ARBA00004370"/>
    </source>
</evidence>
<dbReference type="SMART" id="SM00388">
    <property type="entry name" value="HisKA"/>
    <property type="match status" value="1"/>
</dbReference>
<accession>A0A8S8XF50</accession>
<dbReference type="Gene3D" id="6.10.340.10">
    <property type="match status" value="1"/>
</dbReference>
<feature type="transmembrane region" description="Helical" evidence="10">
    <location>
        <begin position="174"/>
        <end position="195"/>
    </location>
</feature>
<dbReference type="Proteomes" id="UP000681075">
    <property type="component" value="Unassembled WGS sequence"/>
</dbReference>
<evidence type="ECO:0000259" key="11">
    <source>
        <dbReference type="PROSITE" id="PS50109"/>
    </source>
</evidence>
<dbReference type="InterPro" id="IPR003594">
    <property type="entry name" value="HATPase_dom"/>
</dbReference>
<dbReference type="AlphaFoldDB" id="A0A8S8XF50"/>
<keyword evidence="8 10" id="KW-0472">Membrane</keyword>
<dbReference type="FunFam" id="3.30.565.10:FF:000006">
    <property type="entry name" value="Sensor histidine kinase WalK"/>
    <property type="match status" value="1"/>
</dbReference>
<dbReference type="SUPFAM" id="SSF55874">
    <property type="entry name" value="ATPase domain of HSP90 chaperone/DNA topoisomerase II/histidine kinase"/>
    <property type="match status" value="1"/>
</dbReference>
<dbReference type="PROSITE" id="PS50110">
    <property type="entry name" value="RESPONSE_REGULATORY"/>
    <property type="match status" value="2"/>
</dbReference>
<dbReference type="Gene3D" id="3.40.50.2300">
    <property type="match status" value="2"/>
</dbReference>
<dbReference type="Pfam" id="PF08448">
    <property type="entry name" value="PAS_4"/>
    <property type="match status" value="1"/>
</dbReference>
<gene>
    <name evidence="15" type="ORF">TMPK1_28590</name>
</gene>
<dbReference type="InterPro" id="IPR004358">
    <property type="entry name" value="Sig_transdc_His_kin-like_C"/>
</dbReference>
<dbReference type="Pfam" id="PF00512">
    <property type="entry name" value="HisKA"/>
    <property type="match status" value="1"/>
</dbReference>
<reference evidence="15" key="1">
    <citation type="submission" date="2021-02" db="EMBL/GenBank/DDBJ databases">
        <title>Genome sequence of Rhodospirillales sp. strain TMPK1 isolated from soil.</title>
        <authorList>
            <person name="Nakai R."/>
            <person name="Kusada H."/>
            <person name="Tamaki H."/>
        </authorList>
    </citation>
    <scope>NUCLEOTIDE SEQUENCE</scope>
    <source>
        <strain evidence="15">TMPK1</strain>
    </source>
</reference>
<comment type="catalytic activity">
    <reaction evidence="1">
        <text>ATP + protein L-histidine = ADP + protein N-phospho-L-histidine.</text>
        <dbReference type="EC" id="2.7.13.3"/>
    </reaction>
</comment>
<dbReference type="Pfam" id="PF00672">
    <property type="entry name" value="HAMP"/>
    <property type="match status" value="1"/>
</dbReference>
<evidence type="ECO:0000259" key="12">
    <source>
        <dbReference type="PROSITE" id="PS50110"/>
    </source>
</evidence>
<dbReference type="InterPro" id="IPR001789">
    <property type="entry name" value="Sig_transdc_resp-reg_receiver"/>
</dbReference>
<dbReference type="InterPro" id="IPR011006">
    <property type="entry name" value="CheY-like_superfamily"/>
</dbReference>
<protein>
    <recommendedName>
        <fullName evidence="3">histidine kinase</fullName>
        <ecNumber evidence="3">2.7.13.3</ecNumber>
    </recommendedName>
</protein>
<evidence type="ECO:0000313" key="15">
    <source>
        <dbReference type="EMBL" id="GIL40622.1"/>
    </source>
</evidence>
<dbReference type="Gene3D" id="3.30.450.20">
    <property type="entry name" value="PAS domain"/>
    <property type="match status" value="1"/>
</dbReference>
<dbReference type="InterPro" id="IPR036890">
    <property type="entry name" value="HATPase_C_sf"/>
</dbReference>
<keyword evidence="6" id="KW-0418">Kinase</keyword>
<dbReference type="PROSITE" id="PS50885">
    <property type="entry name" value="HAMP"/>
    <property type="match status" value="1"/>
</dbReference>
<comment type="subcellular location">
    <subcellularLocation>
        <location evidence="2">Membrane</location>
    </subcellularLocation>
</comment>
<dbReference type="CDD" id="cd16922">
    <property type="entry name" value="HATPase_EvgS-ArcB-TorS-like"/>
    <property type="match status" value="1"/>
</dbReference>
<keyword evidence="10" id="KW-0812">Transmembrane</keyword>
<feature type="transmembrane region" description="Helical" evidence="10">
    <location>
        <begin position="6"/>
        <end position="22"/>
    </location>
</feature>
<dbReference type="InterPro" id="IPR005467">
    <property type="entry name" value="His_kinase_dom"/>
</dbReference>
<dbReference type="Gene3D" id="3.30.565.10">
    <property type="entry name" value="Histidine kinase-like ATPase, C-terminal domain"/>
    <property type="match status" value="1"/>
</dbReference>
<keyword evidence="16" id="KW-1185">Reference proteome</keyword>
<dbReference type="PROSITE" id="PS50109">
    <property type="entry name" value="HIS_KIN"/>
    <property type="match status" value="1"/>
</dbReference>
<dbReference type="SUPFAM" id="SSF47384">
    <property type="entry name" value="Homodimeric domain of signal transducing histidine kinase"/>
    <property type="match status" value="1"/>
</dbReference>
<feature type="domain" description="Response regulatory" evidence="12">
    <location>
        <begin position="734"/>
        <end position="845"/>
    </location>
</feature>
<dbReference type="CDD" id="cd19410">
    <property type="entry name" value="HK9-like_sensor"/>
    <property type="match status" value="1"/>
</dbReference>
<dbReference type="FunFam" id="1.10.287.130:FF:000001">
    <property type="entry name" value="Two-component sensor histidine kinase"/>
    <property type="match status" value="1"/>
</dbReference>
<sequence>MIAYVAVTALMCVITAAGFILGERTASSFRELDRTQDILTAIARLRVGLVDAETGQRGYLLTGRDIYLAPYMAAADMTSVEIENLDRLLRSPVNLEAMAEVKKLARLKAIELAETIRVQREQGSAAALAIVNSDRGRDTMERIRTILSEIDGRVSDRRRVAELESNRARVTFEISALIAVATLVLFGGGLAWLLAQTVTSRLASLADAARAFGFGDRTRRASVGGRDEISLAARAFDSMADLVQRQEGELTLQRQRTSAVLDTVAEGVVVVDKDGTIYEVNPAAELLFGESAMILRGRPLASLFPRAPISVEQLAAQPVRDLRFTESCVLSSDGERPVEIAIGRVAGDGDPLFVCVLRDITERKRVERLKNEFVSTVSHELRTPLTSIAGSLDLIGAGAAGQIPEQAATLVEIARKNSRRLVRLINDILDVEKIESGQLMLDFRRLNLRDIVTQSIETNRAYAREFGVEYRLIANDAEATVYGDSDRLTQILTNLLSNAAKFSPKGHTVDVTVTRDGDEARVEVRDHGPGIPPEFRERIFQRFAQADSSDTRGKGGTGLGLAIAKSLVDRHGGRIGFETATGQGTSFWFALPALQPVGALPHLENRDGAPVLVVEDDEDVATLLRLILEHAGYSVDRVADLKEARRAVRAKRYAAMTLDLMLPDGNAVELVRELRGSPATADLKIVVVSAVVVDGKRELNGDAVSVVDWIAKPIDPVRLLDAVRMAVAGTSRPRILHVEDDADVARVTQLLLRDVGDVVAAPNLAAGRAAMMAERFDLLLLDIELPDGSGLDLLPLARTAQDRPVPVIVFSADQVGEETARAVEATLVKSRISSDELAQTIQRIVRSAP</sequence>
<dbReference type="SMART" id="SM00448">
    <property type="entry name" value="REC"/>
    <property type="match status" value="2"/>
</dbReference>
<dbReference type="SMART" id="SM00304">
    <property type="entry name" value="HAMP"/>
    <property type="match status" value="1"/>
</dbReference>
<evidence type="ECO:0000256" key="3">
    <source>
        <dbReference type="ARBA" id="ARBA00012438"/>
    </source>
</evidence>
<dbReference type="GO" id="GO:0000155">
    <property type="term" value="F:phosphorelay sensor kinase activity"/>
    <property type="evidence" value="ECO:0007669"/>
    <property type="project" value="InterPro"/>
</dbReference>
<dbReference type="Pfam" id="PF00072">
    <property type="entry name" value="Response_reg"/>
    <property type="match status" value="2"/>
</dbReference>
<feature type="domain" description="Histidine kinase" evidence="11">
    <location>
        <begin position="376"/>
        <end position="595"/>
    </location>
</feature>
<dbReference type="Pfam" id="PF05227">
    <property type="entry name" value="CHASE3"/>
    <property type="match status" value="1"/>
</dbReference>
<dbReference type="SMART" id="SM00091">
    <property type="entry name" value="PAS"/>
    <property type="match status" value="1"/>
</dbReference>
<dbReference type="InterPro" id="IPR003661">
    <property type="entry name" value="HisK_dim/P_dom"/>
</dbReference>
<keyword evidence="5" id="KW-0808">Transferase</keyword>
<dbReference type="GO" id="GO:0005886">
    <property type="term" value="C:plasma membrane"/>
    <property type="evidence" value="ECO:0007669"/>
    <property type="project" value="TreeGrafter"/>
</dbReference>
<evidence type="ECO:0000256" key="5">
    <source>
        <dbReference type="ARBA" id="ARBA00022679"/>
    </source>
</evidence>
<organism evidence="15 16">
    <name type="scientific">Roseiterribacter gracilis</name>
    <dbReference type="NCBI Taxonomy" id="2812848"/>
    <lineage>
        <taxon>Bacteria</taxon>
        <taxon>Pseudomonadati</taxon>
        <taxon>Pseudomonadota</taxon>
        <taxon>Alphaproteobacteria</taxon>
        <taxon>Rhodospirillales</taxon>
        <taxon>Roseiterribacteraceae</taxon>
        <taxon>Roseiterribacter</taxon>
    </lineage>
</organism>